<evidence type="ECO:0000313" key="8">
    <source>
        <dbReference type="EMBL" id="HEB13987.1"/>
    </source>
</evidence>
<feature type="transmembrane region" description="Helical" evidence="6">
    <location>
        <begin position="78"/>
        <end position="102"/>
    </location>
</feature>
<dbReference type="SMART" id="SM00028">
    <property type="entry name" value="TPR"/>
    <property type="match status" value="2"/>
</dbReference>
<proteinExistence type="predicted"/>
<dbReference type="AlphaFoldDB" id="A0A7C1P052"/>
<keyword evidence="3 6" id="KW-1133">Transmembrane helix</keyword>
<feature type="transmembrane region" description="Helical" evidence="6">
    <location>
        <begin position="253"/>
        <end position="274"/>
    </location>
</feature>
<dbReference type="Pfam" id="PF13414">
    <property type="entry name" value="TPR_11"/>
    <property type="match status" value="1"/>
</dbReference>
<reference evidence="8" key="1">
    <citation type="journal article" date="2020" name="mSystems">
        <title>Genome- and Community-Level Interaction Insights into Carbon Utilization and Element Cycling Functions of Hydrothermarchaeota in Hydrothermal Sediment.</title>
        <authorList>
            <person name="Zhou Z."/>
            <person name="Liu Y."/>
            <person name="Xu W."/>
            <person name="Pan J."/>
            <person name="Luo Z.H."/>
            <person name="Li M."/>
        </authorList>
    </citation>
    <scope>NUCLEOTIDE SEQUENCE [LARGE SCALE GENOMIC DNA]</scope>
    <source>
        <strain evidence="8">HyVt-365</strain>
    </source>
</reference>
<feature type="transmembrane region" description="Helical" evidence="6">
    <location>
        <begin position="353"/>
        <end position="372"/>
    </location>
</feature>
<dbReference type="InterPro" id="IPR011990">
    <property type="entry name" value="TPR-like_helical_dom_sf"/>
</dbReference>
<dbReference type="Gene3D" id="1.25.40.10">
    <property type="entry name" value="Tetratricopeptide repeat domain"/>
    <property type="match status" value="1"/>
</dbReference>
<feature type="transmembrane region" description="Helical" evidence="6">
    <location>
        <begin position="379"/>
        <end position="409"/>
    </location>
</feature>
<evidence type="ECO:0000256" key="5">
    <source>
        <dbReference type="PROSITE-ProRule" id="PRU00339"/>
    </source>
</evidence>
<protein>
    <submittedName>
        <fullName evidence="8">Tetratricopeptide repeat protein</fullName>
    </submittedName>
</protein>
<evidence type="ECO:0000256" key="1">
    <source>
        <dbReference type="ARBA" id="ARBA00004141"/>
    </source>
</evidence>
<dbReference type="Pfam" id="PF04932">
    <property type="entry name" value="Wzy_C"/>
    <property type="match status" value="1"/>
</dbReference>
<evidence type="ECO:0000256" key="6">
    <source>
        <dbReference type="SAM" id="Phobius"/>
    </source>
</evidence>
<dbReference type="InterPro" id="IPR007016">
    <property type="entry name" value="O-antigen_ligase-rel_domated"/>
</dbReference>
<feature type="repeat" description="TPR" evidence="5">
    <location>
        <begin position="608"/>
        <end position="641"/>
    </location>
</feature>
<organism evidence="8">
    <name type="scientific">candidate division WWE3 bacterium</name>
    <dbReference type="NCBI Taxonomy" id="2053526"/>
    <lineage>
        <taxon>Bacteria</taxon>
        <taxon>Katanobacteria</taxon>
    </lineage>
</organism>
<comment type="subcellular location">
    <subcellularLocation>
        <location evidence="1">Membrane</location>
        <topology evidence="1">Multi-pass membrane protein</topology>
    </subcellularLocation>
</comment>
<evidence type="ECO:0000256" key="4">
    <source>
        <dbReference type="ARBA" id="ARBA00023136"/>
    </source>
</evidence>
<keyword evidence="2 6" id="KW-0812">Transmembrane</keyword>
<dbReference type="Proteomes" id="UP000885744">
    <property type="component" value="Unassembled WGS sequence"/>
</dbReference>
<evidence type="ECO:0000259" key="7">
    <source>
        <dbReference type="Pfam" id="PF04932"/>
    </source>
</evidence>
<keyword evidence="4 6" id="KW-0472">Membrane</keyword>
<feature type="domain" description="O-antigen ligase-related" evidence="7">
    <location>
        <begin position="211"/>
        <end position="361"/>
    </location>
</feature>
<comment type="caution">
    <text evidence="8">The sequence shown here is derived from an EMBL/GenBank/DDBJ whole genome shotgun (WGS) entry which is preliminary data.</text>
</comment>
<evidence type="ECO:0000256" key="2">
    <source>
        <dbReference type="ARBA" id="ARBA00022692"/>
    </source>
</evidence>
<dbReference type="EMBL" id="DRHH01000043">
    <property type="protein sequence ID" value="HEB13987.1"/>
    <property type="molecule type" value="Genomic_DNA"/>
</dbReference>
<keyword evidence="5" id="KW-0802">TPR repeat</keyword>
<dbReference type="PROSITE" id="PS50293">
    <property type="entry name" value="TPR_REGION"/>
    <property type="match status" value="1"/>
</dbReference>
<feature type="transmembrane region" description="Helical" evidence="6">
    <location>
        <begin position="108"/>
        <end position="129"/>
    </location>
</feature>
<dbReference type="InterPro" id="IPR019734">
    <property type="entry name" value="TPR_rpt"/>
</dbReference>
<feature type="transmembrane region" description="Helical" evidence="6">
    <location>
        <begin position="12"/>
        <end position="33"/>
    </location>
</feature>
<dbReference type="PANTHER" id="PTHR37422:SF13">
    <property type="entry name" value="LIPOPOLYSACCHARIDE BIOSYNTHESIS PROTEIN PA4999-RELATED"/>
    <property type="match status" value="1"/>
</dbReference>
<dbReference type="SUPFAM" id="SSF48452">
    <property type="entry name" value="TPR-like"/>
    <property type="match status" value="1"/>
</dbReference>
<feature type="transmembrane region" description="Helical" evidence="6">
    <location>
        <begin position="45"/>
        <end position="66"/>
    </location>
</feature>
<name>A0A7C1P052_UNCKA</name>
<feature type="repeat" description="TPR" evidence="5">
    <location>
        <begin position="574"/>
        <end position="607"/>
    </location>
</feature>
<feature type="transmembrane region" description="Helical" evidence="6">
    <location>
        <begin position="203"/>
        <end position="222"/>
    </location>
</feature>
<feature type="transmembrane region" description="Helical" evidence="6">
    <location>
        <begin position="228"/>
        <end position="246"/>
    </location>
</feature>
<feature type="transmembrane region" description="Helical" evidence="6">
    <location>
        <begin position="429"/>
        <end position="449"/>
    </location>
</feature>
<gene>
    <name evidence="8" type="ORF">ENI09_01060</name>
</gene>
<accession>A0A7C1P052</accession>
<evidence type="ECO:0000256" key="3">
    <source>
        <dbReference type="ARBA" id="ARBA00022989"/>
    </source>
</evidence>
<dbReference type="GO" id="GO:0016020">
    <property type="term" value="C:membrane"/>
    <property type="evidence" value="ECO:0007669"/>
    <property type="project" value="UniProtKB-SubCell"/>
</dbReference>
<dbReference type="PANTHER" id="PTHR37422">
    <property type="entry name" value="TEICHURONIC ACID BIOSYNTHESIS PROTEIN TUAE"/>
    <property type="match status" value="1"/>
</dbReference>
<dbReference type="PROSITE" id="PS50005">
    <property type="entry name" value="TPR"/>
    <property type="match status" value="2"/>
</dbReference>
<feature type="transmembrane region" description="Helical" evidence="6">
    <location>
        <begin position="136"/>
        <end position="157"/>
    </location>
</feature>
<dbReference type="InterPro" id="IPR051533">
    <property type="entry name" value="WaaL-like"/>
</dbReference>
<feature type="transmembrane region" description="Helical" evidence="6">
    <location>
        <begin position="177"/>
        <end position="196"/>
    </location>
</feature>
<sequence length="661" mass="74184">MEKSMRADIARWAEKFINLEIIVLAFLLPIFFLPVTTEFFEFNKLILLTIAVILGFVAWAIKAVLTGRMDTRRNPLDIPILILWTVTLVATIFSDSWALSVIGQYARWYPSLFSITVITLLYFLISWNLKRETLVWAVRGFLASSALAVLLFLPQYFGLNILGQTWSDRPTFTPLGSPTILALFIGSVSGLALRELLASKTRLITWVWAASLALTIAALALINSPVGWIALAVSILASLLTSPAEGLRRVKPYLLGTLAASLVFTAVVLIPPLFDKSTFLNQDFPKEISLDLQTSWSVAATSFRQKPFWGSGPSTFLVDFTRYKPLRFNQTDFWTLRFEKPLNEYLRSFAEEGLLGVFSWIILIAAFFRVAIRNRGSWVLMPVAAATFASLFVTNATIVSAFVLFLTLASSSIDEPKDTQFATNAKTTALLLAVLFLGTLGFLWTYRAYSAEVMHRRSLTSQNAQQVYDLQTRTTQRFPWRAEYHLSLSQTSFILANQIATTEDPTEEDQENIKILVAQSISSARRATELFPLNAGNWESLAQIYRSLIGLAKDAENWAADSYQKAIASDLFNPLLRISFGGLYYQLGQYDQAADQFRAAVNLKPDYANAHYNLGRTYKELGKTDLAIQELEQALKLTNPEAEGYEEAQQILEELETEQGE</sequence>